<dbReference type="Gene3D" id="3.40.50.2300">
    <property type="match status" value="1"/>
</dbReference>
<dbReference type="PRINTS" id="PR00344">
    <property type="entry name" value="BCTRLSENSOR"/>
</dbReference>
<dbReference type="InterPro" id="IPR011006">
    <property type="entry name" value="CheY-like_superfamily"/>
</dbReference>
<feature type="domain" description="PAS" evidence="10">
    <location>
        <begin position="227"/>
        <end position="298"/>
    </location>
</feature>
<keyword evidence="12" id="KW-0547">Nucleotide-binding</keyword>
<sequence length="740" mass="80317">MSHTRSSRTDQLSGFETRYSRRGLLRRYARWRIANFGIRQFVTITGGIALAVTNGPASGLIAVLAALIGEAVDCLYLRSLPVPIPAGRGYRRVRQLSTLTAAFQALTIAFCVYIGWTGPVTGLSPFFAMAFLTGASIDAGLTMPYHRCASIVRLTIYGTTALALNIGAYLTGSANTAALVPNISAILLLAYMVLLFQGFVNQNFQRQRASTLELLRKSRRLARRQREAQQLSLVARNANDSVLLSDARGRITWVNDAFTRITGYTPQEAIGNYPGDLLNAPETDPDTLERLASAIAAGTKFRGEILNATKTGQLIWVEINLVPVKAQNGRVEMWVAVERDVTAARAHAREMTAAREAAERGARAKAEFLATMSHELRTPLNGVIGMADVLLDSELDADQRENALTIRSSARALLTIINDILDLSKLEARKTVLRPVRFDLQSCLRESTQLLTPQARTKDLQLTFKALTPVPPLVLGDEGRLRQILINLIGNALKFTAKGRVGVTLSVAARDDGHAVTIEVSDTGIGIAPDKLDHVFDRFSQADADINRTHGGTGLGLTISKELVEAMGGSISVTSELGRGTCFRITLPFGFASQARLPEGNVDPGPCLELDGMRLLVADDNKVNRLLISKFLKDVPLNLEFAHDGAQAVEAVQRNPPDLILMDVAMPVMSGLEAARMIRAGDGAQPRIIALTANTFDSDRAACDAAGMDDFLSKPIRRSDLMERLTHYARASASARRAGH</sequence>
<evidence type="ECO:0000259" key="8">
    <source>
        <dbReference type="PROSITE" id="PS50109"/>
    </source>
</evidence>
<evidence type="ECO:0000256" key="3">
    <source>
        <dbReference type="ARBA" id="ARBA00022553"/>
    </source>
</evidence>
<dbReference type="InterPro" id="IPR035965">
    <property type="entry name" value="PAS-like_dom_sf"/>
</dbReference>
<dbReference type="InterPro" id="IPR003661">
    <property type="entry name" value="HisK_dim/P_dom"/>
</dbReference>
<dbReference type="PROSITE" id="PS50112">
    <property type="entry name" value="PAS"/>
    <property type="match status" value="1"/>
</dbReference>
<dbReference type="Pfam" id="PF13426">
    <property type="entry name" value="PAS_9"/>
    <property type="match status" value="1"/>
</dbReference>
<dbReference type="InterPro" id="IPR036890">
    <property type="entry name" value="HATPase_C_sf"/>
</dbReference>
<feature type="domain" description="Response regulatory" evidence="9">
    <location>
        <begin position="614"/>
        <end position="729"/>
    </location>
</feature>
<feature type="transmembrane region" description="Helical" evidence="7">
    <location>
        <begin position="96"/>
        <end position="116"/>
    </location>
</feature>
<dbReference type="InterPro" id="IPR000700">
    <property type="entry name" value="PAS-assoc_C"/>
</dbReference>
<dbReference type="GO" id="GO:0005524">
    <property type="term" value="F:ATP binding"/>
    <property type="evidence" value="ECO:0007669"/>
    <property type="project" value="UniProtKB-KW"/>
</dbReference>
<dbReference type="PANTHER" id="PTHR43047">
    <property type="entry name" value="TWO-COMPONENT HISTIDINE PROTEIN KINASE"/>
    <property type="match status" value="1"/>
</dbReference>
<dbReference type="InterPro" id="IPR003594">
    <property type="entry name" value="HATPase_dom"/>
</dbReference>
<accession>A0ABT0PXP3</accession>
<dbReference type="PROSITE" id="PS50110">
    <property type="entry name" value="RESPONSE_REGULATORY"/>
    <property type="match status" value="1"/>
</dbReference>
<evidence type="ECO:0000259" key="9">
    <source>
        <dbReference type="PROSITE" id="PS50110"/>
    </source>
</evidence>
<name>A0ABT0PXP3_9RHOB</name>
<dbReference type="SMART" id="SM00388">
    <property type="entry name" value="HisKA"/>
    <property type="match status" value="1"/>
</dbReference>
<dbReference type="Gene3D" id="3.30.450.20">
    <property type="entry name" value="PAS domain"/>
    <property type="match status" value="1"/>
</dbReference>
<keyword evidence="4" id="KW-0808">Transferase</keyword>
<dbReference type="InterPro" id="IPR005467">
    <property type="entry name" value="His_kinase_dom"/>
</dbReference>
<dbReference type="Pfam" id="PF00512">
    <property type="entry name" value="HisKA"/>
    <property type="match status" value="1"/>
</dbReference>
<dbReference type="Pfam" id="PF02518">
    <property type="entry name" value="HATPase_c"/>
    <property type="match status" value="1"/>
</dbReference>
<dbReference type="Gene3D" id="3.30.565.10">
    <property type="entry name" value="Histidine kinase-like ATPase, C-terminal domain"/>
    <property type="match status" value="1"/>
</dbReference>
<feature type="transmembrane region" description="Helical" evidence="7">
    <location>
        <begin position="154"/>
        <end position="172"/>
    </location>
</feature>
<proteinExistence type="predicted"/>
<evidence type="ECO:0000256" key="5">
    <source>
        <dbReference type="ARBA" id="ARBA00022777"/>
    </source>
</evidence>
<dbReference type="Proteomes" id="UP001203880">
    <property type="component" value="Unassembled WGS sequence"/>
</dbReference>
<dbReference type="SMART" id="SM00086">
    <property type="entry name" value="PAC"/>
    <property type="match status" value="1"/>
</dbReference>
<dbReference type="NCBIfam" id="TIGR00229">
    <property type="entry name" value="sensory_box"/>
    <property type="match status" value="1"/>
</dbReference>
<dbReference type="InterPro" id="IPR004358">
    <property type="entry name" value="Sig_transdc_His_kin-like_C"/>
</dbReference>
<dbReference type="InterPro" id="IPR000014">
    <property type="entry name" value="PAS"/>
</dbReference>
<evidence type="ECO:0000256" key="6">
    <source>
        <dbReference type="PROSITE-ProRule" id="PRU00169"/>
    </source>
</evidence>
<dbReference type="SMART" id="SM00091">
    <property type="entry name" value="PAS"/>
    <property type="match status" value="1"/>
</dbReference>
<comment type="catalytic activity">
    <reaction evidence="1">
        <text>ATP + protein L-histidine = ADP + protein N-phospho-L-histidine.</text>
        <dbReference type="EC" id="2.7.13.3"/>
    </reaction>
</comment>
<feature type="modified residue" description="4-aspartylphosphate" evidence="6">
    <location>
        <position position="663"/>
    </location>
</feature>
<evidence type="ECO:0000313" key="13">
    <source>
        <dbReference type="Proteomes" id="UP001203880"/>
    </source>
</evidence>
<dbReference type="CDD" id="cd16922">
    <property type="entry name" value="HATPase_EvgS-ArcB-TorS-like"/>
    <property type="match status" value="1"/>
</dbReference>
<feature type="domain" description="Histidine kinase" evidence="8">
    <location>
        <begin position="371"/>
        <end position="591"/>
    </location>
</feature>
<dbReference type="SUPFAM" id="SSF55874">
    <property type="entry name" value="ATPase domain of HSP90 chaperone/DNA topoisomerase II/histidine kinase"/>
    <property type="match status" value="1"/>
</dbReference>
<evidence type="ECO:0000259" key="11">
    <source>
        <dbReference type="PROSITE" id="PS50113"/>
    </source>
</evidence>
<dbReference type="InterPro" id="IPR001789">
    <property type="entry name" value="Sig_transdc_resp-reg_receiver"/>
</dbReference>
<dbReference type="PROSITE" id="PS50113">
    <property type="entry name" value="PAC"/>
    <property type="match status" value="1"/>
</dbReference>
<dbReference type="InterPro" id="IPR001610">
    <property type="entry name" value="PAC"/>
</dbReference>
<dbReference type="EC" id="2.7.13.3" evidence="2"/>
<dbReference type="Pfam" id="PF00072">
    <property type="entry name" value="Response_reg"/>
    <property type="match status" value="1"/>
</dbReference>
<keyword evidence="3 6" id="KW-0597">Phosphoprotein</keyword>
<dbReference type="PROSITE" id="PS50109">
    <property type="entry name" value="HIS_KIN"/>
    <property type="match status" value="1"/>
</dbReference>
<dbReference type="InterPro" id="IPR036097">
    <property type="entry name" value="HisK_dim/P_sf"/>
</dbReference>
<dbReference type="SUPFAM" id="SSF55785">
    <property type="entry name" value="PYP-like sensor domain (PAS domain)"/>
    <property type="match status" value="1"/>
</dbReference>
<evidence type="ECO:0000313" key="12">
    <source>
        <dbReference type="EMBL" id="MCL6282383.1"/>
    </source>
</evidence>
<keyword evidence="7" id="KW-1133">Transmembrane helix</keyword>
<feature type="transmembrane region" description="Helical" evidence="7">
    <location>
        <begin position="57"/>
        <end position="76"/>
    </location>
</feature>
<dbReference type="PANTHER" id="PTHR43047:SF78">
    <property type="entry name" value="SENSORY_REGULATORY PROTEIN RPFC"/>
    <property type="match status" value="1"/>
</dbReference>
<dbReference type="SMART" id="SM00448">
    <property type="entry name" value="REC"/>
    <property type="match status" value="1"/>
</dbReference>
<dbReference type="SUPFAM" id="SSF52172">
    <property type="entry name" value="CheY-like"/>
    <property type="match status" value="1"/>
</dbReference>
<dbReference type="SMART" id="SM00387">
    <property type="entry name" value="HATPase_c"/>
    <property type="match status" value="1"/>
</dbReference>
<keyword evidence="5" id="KW-0418">Kinase</keyword>
<evidence type="ECO:0000256" key="1">
    <source>
        <dbReference type="ARBA" id="ARBA00000085"/>
    </source>
</evidence>
<organism evidence="12 13">
    <name type="scientific">Ruegeria spongiae</name>
    <dbReference type="NCBI Taxonomy" id="2942209"/>
    <lineage>
        <taxon>Bacteria</taxon>
        <taxon>Pseudomonadati</taxon>
        <taxon>Pseudomonadota</taxon>
        <taxon>Alphaproteobacteria</taxon>
        <taxon>Rhodobacterales</taxon>
        <taxon>Roseobacteraceae</taxon>
        <taxon>Ruegeria</taxon>
    </lineage>
</organism>
<evidence type="ECO:0000259" key="10">
    <source>
        <dbReference type="PROSITE" id="PS50112"/>
    </source>
</evidence>
<keyword evidence="7" id="KW-0812">Transmembrane</keyword>
<feature type="transmembrane region" description="Helical" evidence="7">
    <location>
        <begin position="178"/>
        <end position="200"/>
    </location>
</feature>
<dbReference type="CDD" id="cd00082">
    <property type="entry name" value="HisKA"/>
    <property type="match status" value="1"/>
</dbReference>
<evidence type="ECO:0000256" key="2">
    <source>
        <dbReference type="ARBA" id="ARBA00012438"/>
    </source>
</evidence>
<evidence type="ECO:0000256" key="7">
    <source>
        <dbReference type="SAM" id="Phobius"/>
    </source>
</evidence>
<dbReference type="CDD" id="cd00130">
    <property type="entry name" value="PAS"/>
    <property type="match status" value="1"/>
</dbReference>
<gene>
    <name evidence="12" type="ORF">M3P21_02480</name>
</gene>
<dbReference type="CDD" id="cd17546">
    <property type="entry name" value="REC_hyHK_CKI1_RcsC-like"/>
    <property type="match status" value="1"/>
</dbReference>
<keyword evidence="12" id="KW-0067">ATP-binding</keyword>
<comment type="caution">
    <text evidence="12">The sequence shown here is derived from an EMBL/GenBank/DDBJ whole genome shotgun (WGS) entry which is preliminary data.</text>
</comment>
<keyword evidence="13" id="KW-1185">Reference proteome</keyword>
<feature type="domain" description="PAC" evidence="11">
    <location>
        <begin position="299"/>
        <end position="353"/>
    </location>
</feature>
<dbReference type="RefSeq" id="WP_249706531.1">
    <property type="nucleotide sequence ID" value="NZ_JAMFMB010000002.1"/>
</dbReference>
<reference evidence="12" key="1">
    <citation type="submission" date="2022-05" db="EMBL/GenBank/DDBJ databases">
        <authorList>
            <person name="Park J.-S."/>
        </authorList>
    </citation>
    <scope>NUCLEOTIDE SEQUENCE</scope>
    <source>
        <strain evidence="12">2012CJ41-6</strain>
    </source>
</reference>
<dbReference type="SUPFAM" id="SSF47384">
    <property type="entry name" value="Homodimeric domain of signal transducing histidine kinase"/>
    <property type="match status" value="1"/>
</dbReference>
<dbReference type="Gene3D" id="1.10.287.130">
    <property type="match status" value="1"/>
</dbReference>
<feature type="transmembrane region" description="Helical" evidence="7">
    <location>
        <begin position="31"/>
        <end position="51"/>
    </location>
</feature>
<evidence type="ECO:0000256" key="4">
    <source>
        <dbReference type="ARBA" id="ARBA00022679"/>
    </source>
</evidence>
<keyword evidence="7" id="KW-0472">Membrane</keyword>
<protein>
    <recommendedName>
        <fullName evidence="2">histidine kinase</fullName>
        <ecNumber evidence="2">2.7.13.3</ecNumber>
    </recommendedName>
</protein>
<dbReference type="EMBL" id="JAMFMB010000002">
    <property type="protein sequence ID" value="MCL6282383.1"/>
    <property type="molecule type" value="Genomic_DNA"/>
</dbReference>